<dbReference type="GeneTree" id="ENSGT01050000245058"/>
<proteinExistence type="predicted"/>
<reference evidence="1 2" key="1">
    <citation type="submission" date="2018-10" db="EMBL/GenBank/DDBJ databases">
        <title>Improved assembly of the deer mouse Peromyscus maniculatus genome.</title>
        <authorList>
            <person name="Lassance J.-M."/>
            <person name="Hoekstra H.E."/>
        </authorList>
    </citation>
    <scope>NUCLEOTIDE SEQUENCE [LARGE SCALE GENOMIC DNA]</scope>
</reference>
<dbReference type="Proteomes" id="UP000694547">
    <property type="component" value="Chromosome 8"/>
</dbReference>
<evidence type="ECO:0000313" key="1">
    <source>
        <dbReference type="Ensembl" id="ENSPEMP00000036761.1"/>
    </source>
</evidence>
<reference evidence="1" key="3">
    <citation type="submission" date="2025-09" db="UniProtKB">
        <authorList>
            <consortium name="Ensembl"/>
        </authorList>
    </citation>
    <scope>IDENTIFICATION</scope>
</reference>
<keyword evidence="2" id="KW-1185">Reference proteome</keyword>
<organism evidence="1 2">
    <name type="scientific">Peromyscus maniculatus bairdii</name>
    <name type="common">Prairie deer mouse</name>
    <dbReference type="NCBI Taxonomy" id="230844"/>
    <lineage>
        <taxon>Eukaryota</taxon>
        <taxon>Metazoa</taxon>
        <taxon>Chordata</taxon>
        <taxon>Craniata</taxon>
        <taxon>Vertebrata</taxon>
        <taxon>Euteleostomi</taxon>
        <taxon>Mammalia</taxon>
        <taxon>Eutheria</taxon>
        <taxon>Euarchontoglires</taxon>
        <taxon>Glires</taxon>
        <taxon>Rodentia</taxon>
        <taxon>Myomorpha</taxon>
        <taxon>Muroidea</taxon>
        <taxon>Cricetidae</taxon>
        <taxon>Neotominae</taxon>
        <taxon>Peromyscus</taxon>
    </lineage>
</organism>
<name>A0A8C8W7B3_PERMB</name>
<accession>A0A8C8W7B3</accession>
<evidence type="ECO:0000313" key="2">
    <source>
        <dbReference type="Proteomes" id="UP000694547"/>
    </source>
</evidence>
<dbReference type="AlphaFoldDB" id="A0A8C8W7B3"/>
<sequence>MFKNETFELSQWPLLITQYSGGRNGRNAILSQYEAYSKTLCPKEIHTLKKKKEMKSICVNILPQNEFSYSLMYLLNNHTEKEYAKGKLFTIQAVIHMVISLLGFMVSPEKLAQDPHPSHPGHFLRHLNVGSTLLLPYAYMPALLLSKSVFLISSPGMDSHRLPDDQPILDQLSHLLTGVGIGDFIGLSGVQPDLLFYHSRGH</sequence>
<reference evidence="1" key="2">
    <citation type="submission" date="2025-08" db="UniProtKB">
        <authorList>
            <consortium name="Ensembl"/>
        </authorList>
    </citation>
    <scope>IDENTIFICATION</scope>
</reference>
<dbReference type="Ensembl" id="ENSPEMT00000041320.1">
    <property type="protein sequence ID" value="ENSPEMP00000036761.1"/>
    <property type="gene ID" value="ENSPEMG00000030816.1"/>
</dbReference>
<protein>
    <submittedName>
        <fullName evidence="1">Uncharacterized protein</fullName>
    </submittedName>
</protein>